<dbReference type="GO" id="GO:0042274">
    <property type="term" value="P:ribosomal small subunit biogenesis"/>
    <property type="evidence" value="ECO:0007669"/>
    <property type="project" value="UniProtKB-UniRule"/>
</dbReference>
<feature type="binding site" evidence="10">
    <location>
        <begin position="163"/>
        <end position="171"/>
    </location>
    <ligand>
        <name>GTP</name>
        <dbReference type="ChEBI" id="CHEBI:37565"/>
    </ligand>
</feature>
<evidence type="ECO:0000256" key="5">
    <source>
        <dbReference type="ARBA" id="ARBA00022741"/>
    </source>
</evidence>
<dbReference type="Pfam" id="PF03193">
    <property type="entry name" value="RsgA_GTPase"/>
    <property type="match status" value="1"/>
</dbReference>
<dbReference type="OrthoDB" id="9809485at2"/>
<dbReference type="PROSITE" id="PS50936">
    <property type="entry name" value="ENGC_GTPASE"/>
    <property type="match status" value="1"/>
</dbReference>
<keyword evidence="1 10" id="KW-0963">Cytoplasm</keyword>
<dbReference type="GO" id="GO:0005525">
    <property type="term" value="F:GTP binding"/>
    <property type="evidence" value="ECO:0007669"/>
    <property type="project" value="UniProtKB-UniRule"/>
</dbReference>
<accession>A0A0P9CI19</accession>
<dbReference type="SUPFAM" id="SSF52540">
    <property type="entry name" value="P-loop containing nucleoside triphosphate hydrolases"/>
    <property type="match status" value="1"/>
</dbReference>
<comment type="similarity">
    <text evidence="10">Belongs to the TRAFAC class YlqF/YawG GTPase family. RsgA subfamily.</text>
</comment>
<proteinExistence type="inferred from homology"/>
<dbReference type="STRING" id="471514.AN477_03095"/>
<dbReference type="PROSITE" id="PS51721">
    <property type="entry name" value="G_CP"/>
    <property type="match status" value="1"/>
</dbReference>
<sequence length="291" mass="31999">MAIGVVTRVLAGFFDVTDGGQVTRCRARGVFRKRNITVLVGDRVQYQATGSNEGWIEEVLPRQSELVRPPVANVTQAVLVFSAGNPEFQPYLLDKSLVVVSQAGLEVLIVISKVDLVPAARVEEIVTPYRVAGYRVLLMSVKEPTAVDLLKGELKGHTSVFVGPSGVGKSSLGNALSPSLGLKMGEISEKMGRGKHTTRHTELFFIEDDTYVADAAGFSQLQVEIPSPQLRLYFPEFEAFSGDCPYRGCLHIDEGDCAVKAAVESAQLSPSRYQSYQQLYDEVRHREETRY</sequence>
<evidence type="ECO:0000256" key="1">
    <source>
        <dbReference type="ARBA" id="ARBA00022490"/>
    </source>
</evidence>
<dbReference type="PANTHER" id="PTHR32120:SF11">
    <property type="entry name" value="SMALL RIBOSOMAL SUBUNIT BIOGENESIS GTPASE RSGA 1, MITOCHONDRIAL-RELATED"/>
    <property type="match status" value="1"/>
</dbReference>
<dbReference type="PATRIC" id="fig|471514.4.peg.2954"/>
<dbReference type="SUPFAM" id="SSF50249">
    <property type="entry name" value="Nucleic acid-binding proteins"/>
    <property type="match status" value="1"/>
</dbReference>
<dbReference type="Gene3D" id="3.40.50.300">
    <property type="entry name" value="P-loop containing nucleotide triphosphate hydrolases"/>
    <property type="match status" value="1"/>
</dbReference>
<feature type="domain" description="EngC GTPase" evidence="11">
    <location>
        <begin position="72"/>
        <end position="219"/>
    </location>
</feature>
<dbReference type="Proteomes" id="UP000050482">
    <property type="component" value="Unassembled WGS sequence"/>
</dbReference>
<dbReference type="GO" id="GO:0019843">
    <property type="term" value="F:rRNA binding"/>
    <property type="evidence" value="ECO:0007669"/>
    <property type="project" value="UniProtKB-KW"/>
</dbReference>
<dbReference type="Gene3D" id="1.10.40.50">
    <property type="entry name" value="Probable gtpase engc, domain 3"/>
    <property type="match status" value="1"/>
</dbReference>
<feature type="binding site" evidence="10">
    <location>
        <position position="257"/>
    </location>
    <ligand>
        <name>Zn(2+)</name>
        <dbReference type="ChEBI" id="CHEBI:29105"/>
    </ligand>
</feature>
<dbReference type="GO" id="GO:0046872">
    <property type="term" value="F:metal ion binding"/>
    <property type="evidence" value="ECO:0007669"/>
    <property type="project" value="UniProtKB-KW"/>
</dbReference>
<dbReference type="InterPro" id="IPR031944">
    <property type="entry name" value="RsgA_N"/>
</dbReference>
<keyword evidence="2 10" id="KW-0690">Ribosome biogenesis</keyword>
<feature type="binding site" evidence="10">
    <location>
        <position position="244"/>
    </location>
    <ligand>
        <name>Zn(2+)</name>
        <dbReference type="ChEBI" id="CHEBI:29105"/>
    </ligand>
</feature>
<reference evidence="13 14" key="1">
    <citation type="submission" date="2015-09" db="EMBL/GenBank/DDBJ databases">
        <title>Draft genome sequence of Alicyclobacillus ferrooxydans DSM 22381.</title>
        <authorList>
            <person name="Hemp J."/>
        </authorList>
    </citation>
    <scope>NUCLEOTIDE SEQUENCE [LARGE SCALE GENOMIC DNA]</scope>
    <source>
        <strain evidence="13 14">TC-34</strain>
    </source>
</reference>
<keyword evidence="6 10" id="KW-0378">Hydrolase</keyword>
<evidence type="ECO:0000256" key="7">
    <source>
        <dbReference type="ARBA" id="ARBA00022833"/>
    </source>
</evidence>
<keyword evidence="5 10" id="KW-0547">Nucleotide-binding</keyword>
<dbReference type="InterPro" id="IPR012340">
    <property type="entry name" value="NA-bd_OB-fold"/>
</dbReference>
<evidence type="ECO:0000256" key="9">
    <source>
        <dbReference type="ARBA" id="ARBA00023134"/>
    </source>
</evidence>
<evidence type="ECO:0000313" key="14">
    <source>
        <dbReference type="Proteomes" id="UP000050482"/>
    </source>
</evidence>
<evidence type="ECO:0000256" key="6">
    <source>
        <dbReference type="ARBA" id="ARBA00022801"/>
    </source>
</evidence>
<keyword evidence="7 10" id="KW-0862">Zinc</keyword>
<dbReference type="NCBIfam" id="TIGR00157">
    <property type="entry name" value="ribosome small subunit-dependent GTPase A"/>
    <property type="match status" value="1"/>
</dbReference>
<evidence type="ECO:0000256" key="4">
    <source>
        <dbReference type="ARBA" id="ARBA00022730"/>
    </source>
</evidence>
<dbReference type="EMBL" id="LJCO01000011">
    <property type="protein sequence ID" value="KPV45350.1"/>
    <property type="molecule type" value="Genomic_DNA"/>
</dbReference>
<dbReference type="CDD" id="cd01854">
    <property type="entry name" value="YjeQ_EngC"/>
    <property type="match status" value="1"/>
</dbReference>
<evidence type="ECO:0000256" key="3">
    <source>
        <dbReference type="ARBA" id="ARBA00022723"/>
    </source>
</evidence>
<comment type="function">
    <text evidence="10">One of several proteins that assist in the late maturation steps of the functional core of the 30S ribosomal subunit. Helps release RbfA from mature subunits. May play a role in the assembly of ribosomal proteins into the subunit. Circularly permuted GTPase that catalyzes slow GTP hydrolysis, GTPase activity is stimulated by the 30S ribosomal subunit.</text>
</comment>
<evidence type="ECO:0000259" key="11">
    <source>
        <dbReference type="PROSITE" id="PS50936"/>
    </source>
</evidence>
<keyword evidence="8 10" id="KW-0694">RNA-binding</keyword>
<dbReference type="InterPro" id="IPR004881">
    <property type="entry name" value="Ribosome_biogen_GTPase_RsgA"/>
</dbReference>
<keyword evidence="3 10" id="KW-0479">Metal-binding</keyword>
<keyword evidence="14" id="KW-1185">Reference proteome</keyword>
<name>A0A0P9CI19_9BACL</name>
<dbReference type="RefSeq" id="WP_054967693.1">
    <property type="nucleotide sequence ID" value="NZ_LJCO01000011.1"/>
</dbReference>
<feature type="binding site" evidence="10">
    <location>
        <position position="251"/>
    </location>
    <ligand>
        <name>Zn(2+)</name>
        <dbReference type="ChEBI" id="CHEBI:29105"/>
    </ligand>
</feature>
<evidence type="ECO:0000256" key="2">
    <source>
        <dbReference type="ARBA" id="ARBA00022517"/>
    </source>
</evidence>
<evidence type="ECO:0000256" key="8">
    <source>
        <dbReference type="ARBA" id="ARBA00022884"/>
    </source>
</evidence>
<feature type="binding site" evidence="10">
    <location>
        <position position="249"/>
    </location>
    <ligand>
        <name>Zn(2+)</name>
        <dbReference type="ChEBI" id="CHEBI:29105"/>
    </ligand>
</feature>
<dbReference type="Pfam" id="PF16745">
    <property type="entry name" value="RsgA_N"/>
    <property type="match status" value="1"/>
</dbReference>
<dbReference type="AlphaFoldDB" id="A0A0P9CI19"/>
<keyword evidence="9 10" id="KW-0342">GTP-binding</keyword>
<keyword evidence="4 10" id="KW-0699">rRNA-binding</keyword>
<protein>
    <recommendedName>
        <fullName evidence="10">Small ribosomal subunit biogenesis GTPase RsgA</fullName>
        <ecNumber evidence="10">3.6.1.-</ecNumber>
    </recommendedName>
</protein>
<dbReference type="InterPro" id="IPR027417">
    <property type="entry name" value="P-loop_NTPase"/>
</dbReference>
<dbReference type="CDD" id="cd04466">
    <property type="entry name" value="S1_YloQ_GTPase"/>
    <property type="match status" value="1"/>
</dbReference>
<gene>
    <name evidence="10" type="primary">rsgA</name>
    <name evidence="13" type="ORF">AN477_03095</name>
</gene>
<comment type="subcellular location">
    <subcellularLocation>
        <location evidence="10">Cytoplasm</location>
    </subcellularLocation>
</comment>
<dbReference type="GO" id="GO:0003924">
    <property type="term" value="F:GTPase activity"/>
    <property type="evidence" value="ECO:0007669"/>
    <property type="project" value="UniProtKB-UniRule"/>
</dbReference>
<comment type="subunit">
    <text evidence="10">Monomer. Associates with 30S ribosomal subunit, binds 16S rRNA.</text>
</comment>
<comment type="cofactor">
    <cofactor evidence="10">
        <name>Zn(2+)</name>
        <dbReference type="ChEBI" id="CHEBI:29105"/>
    </cofactor>
    <text evidence="10">Binds 1 zinc ion per subunit.</text>
</comment>
<dbReference type="GO" id="GO:0005737">
    <property type="term" value="C:cytoplasm"/>
    <property type="evidence" value="ECO:0007669"/>
    <property type="project" value="UniProtKB-SubCell"/>
</dbReference>
<dbReference type="EC" id="3.6.1.-" evidence="10"/>
<organism evidence="13 14">
    <name type="scientific">Alicyclobacillus ferrooxydans</name>
    <dbReference type="NCBI Taxonomy" id="471514"/>
    <lineage>
        <taxon>Bacteria</taxon>
        <taxon>Bacillati</taxon>
        <taxon>Bacillota</taxon>
        <taxon>Bacilli</taxon>
        <taxon>Bacillales</taxon>
        <taxon>Alicyclobacillaceae</taxon>
        <taxon>Alicyclobacillus</taxon>
    </lineage>
</organism>
<evidence type="ECO:0000313" key="13">
    <source>
        <dbReference type="EMBL" id="KPV45350.1"/>
    </source>
</evidence>
<dbReference type="Gene3D" id="2.40.50.140">
    <property type="entry name" value="Nucleic acid-binding proteins"/>
    <property type="match status" value="1"/>
</dbReference>
<dbReference type="HAMAP" id="MF_01820">
    <property type="entry name" value="GTPase_RsgA"/>
    <property type="match status" value="1"/>
</dbReference>
<comment type="caution">
    <text evidence="13">The sequence shown here is derived from an EMBL/GenBank/DDBJ whole genome shotgun (WGS) entry which is preliminary data.</text>
</comment>
<feature type="binding site" evidence="10">
    <location>
        <begin position="112"/>
        <end position="115"/>
    </location>
    <ligand>
        <name>GTP</name>
        <dbReference type="ChEBI" id="CHEBI:37565"/>
    </ligand>
</feature>
<evidence type="ECO:0000256" key="10">
    <source>
        <dbReference type="HAMAP-Rule" id="MF_01820"/>
    </source>
</evidence>
<feature type="domain" description="CP-type G" evidence="12">
    <location>
        <begin position="63"/>
        <end position="221"/>
    </location>
</feature>
<dbReference type="PANTHER" id="PTHR32120">
    <property type="entry name" value="SMALL RIBOSOMAL SUBUNIT BIOGENESIS GTPASE RSGA"/>
    <property type="match status" value="1"/>
</dbReference>
<dbReference type="InterPro" id="IPR030378">
    <property type="entry name" value="G_CP_dom"/>
</dbReference>
<dbReference type="InterPro" id="IPR010914">
    <property type="entry name" value="RsgA_GTPase_dom"/>
</dbReference>
<evidence type="ECO:0000259" key="12">
    <source>
        <dbReference type="PROSITE" id="PS51721"/>
    </source>
</evidence>